<proteinExistence type="inferred from homology"/>
<dbReference type="GO" id="GO:0016987">
    <property type="term" value="F:sigma factor activity"/>
    <property type="evidence" value="ECO:0007669"/>
    <property type="project" value="UniProtKB-KW"/>
</dbReference>
<dbReference type="InterPro" id="IPR007627">
    <property type="entry name" value="RNA_pol_sigma70_r2"/>
</dbReference>
<dbReference type="SUPFAM" id="SSF88946">
    <property type="entry name" value="Sigma2 domain of RNA polymerase sigma factors"/>
    <property type="match status" value="1"/>
</dbReference>
<name>A0A7W5H581_9BACT</name>
<dbReference type="PANTHER" id="PTHR43133:SF51">
    <property type="entry name" value="RNA POLYMERASE SIGMA FACTOR"/>
    <property type="match status" value="1"/>
</dbReference>
<dbReference type="EMBL" id="JACHXU010000005">
    <property type="protein sequence ID" value="MBB3206169.1"/>
    <property type="molecule type" value="Genomic_DNA"/>
</dbReference>
<dbReference type="InterPro" id="IPR039425">
    <property type="entry name" value="RNA_pol_sigma-70-like"/>
</dbReference>
<gene>
    <name evidence="7" type="ORF">FHS27_001977</name>
</gene>
<organism evidence="7 8">
    <name type="scientific">Aporhodopirellula rubra</name>
    <dbReference type="NCBI Taxonomy" id="980271"/>
    <lineage>
        <taxon>Bacteria</taxon>
        <taxon>Pseudomonadati</taxon>
        <taxon>Planctomycetota</taxon>
        <taxon>Planctomycetia</taxon>
        <taxon>Pirellulales</taxon>
        <taxon>Pirellulaceae</taxon>
        <taxon>Aporhodopirellula</taxon>
    </lineage>
</organism>
<dbReference type="SUPFAM" id="SSF88659">
    <property type="entry name" value="Sigma3 and sigma4 domains of RNA polymerase sigma factors"/>
    <property type="match status" value="1"/>
</dbReference>
<evidence type="ECO:0000256" key="4">
    <source>
        <dbReference type="ARBA" id="ARBA00023163"/>
    </source>
</evidence>
<sequence>MTNDSAVCGNDESSAQEHPEHVARLLIKHRSSLLAFIFAVMRDFDAAEDTLQDVSVAIWENADTFELGSNFGAWARSIARRRIAAYWRTRSRSGQTLSDEQIDQLVDGFEQLQSANEPEPRKRALVECLGHLSPLLTRLIHLRYSKQLSLADVAESVGQPTETIRKALYRGRTALRECIERKLALNAEAGSVS</sequence>
<dbReference type="InterPro" id="IPR013325">
    <property type="entry name" value="RNA_pol_sigma_r2"/>
</dbReference>
<evidence type="ECO:0000313" key="7">
    <source>
        <dbReference type="EMBL" id="MBB3206169.1"/>
    </source>
</evidence>
<dbReference type="GO" id="GO:0006352">
    <property type="term" value="P:DNA-templated transcription initiation"/>
    <property type="evidence" value="ECO:0007669"/>
    <property type="project" value="InterPro"/>
</dbReference>
<dbReference type="Proteomes" id="UP000536179">
    <property type="component" value="Unassembled WGS sequence"/>
</dbReference>
<keyword evidence="8" id="KW-1185">Reference proteome</keyword>
<feature type="domain" description="RNA polymerase sigma-70 region 2" evidence="5">
    <location>
        <begin position="28"/>
        <end position="92"/>
    </location>
</feature>
<accession>A0A7W5H581</accession>
<evidence type="ECO:0000256" key="1">
    <source>
        <dbReference type="ARBA" id="ARBA00010641"/>
    </source>
</evidence>
<feature type="domain" description="RNA polymerase sigma factor 70 region 4 type 2" evidence="6">
    <location>
        <begin position="123"/>
        <end position="175"/>
    </location>
</feature>
<dbReference type="InterPro" id="IPR013324">
    <property type="entry name" value="RNA_pol_sigma_r3/r4-like"/>
</dbReference>
<dbReference type="GO" id="GO:0003677">
    <property type="term" value="F:DNA binding"/>
    <property type="evidence" value="ECO:0007669"/>
    <property type="project" value="InterPro"/>
</dbReference>
<dbReference type="Gene3D" id="1.10.1740.10">
    <property type="match status" value="1"/>
</dbReference>
<dbReference type="AlphaFoldDB" id="A0A7W5H581"/>
<evidence type="ECO:0000256" key="3">
    <source>
        <dbReference type="ARBA" id="ARBA00023082"/>
    </source>
</evidence>
<keyword evidence="3" id="KW-0731">Sigma factor</keyword>
<keyword evidence="4" id="KW-0804">Transcription</keyword>
<reference evidence="7 8" key="1">
    <citation type="submission" date="2020-08" db="EMBL/GenBank/DDBJ databases">
        <title>Genomic Encyclopedia of Type Strains, Phase III (KMG-III): the genomes of soil and plant-associated and newly described type strains.</title>
        <authorList>
            <person name="Whitman W."/>
        </authorList>
    </citation>
    <scope>NUCLEOTIDE SEQUENCE [LARGE SCALE GENOMIC DNA]</scope>
    <source>
        <strain evidence="7 8">CECT 8075</strain>
    </source>
</reference>
<comment type="caution">
    <text evidence="7">The sequence shown here is derived from an EMBL/GenBank/DDBJ whole genome shotgun (WGS) entry which is preliminary data.</text>
</comment>
<dbReference type="NCBIfam" id="TIGR02989">
    <property type="entry name" value="Sig-70_gvs1"/>
    <property type="match status" value="1"/>
</dbReference>
<dbReference type="RefSeq" id="WP_184304423.1">
    <property type="nucleotide sequence ID" value="NZ_JACHXU010000005.1"/>
</dbReference>
<dbReference type="InterPro" id="IPR013249">
    <property type="entry name" value="RNA_pol_sigma70_r4_t2"/>
</dbReference>
<dbReference type="InterPro" id="IPR014331">
    <property type="entry name" value="RNA_pol_sigma70_ECF_RHOBA"/>
</dbReference>
<dbReference type="NCBIfam" id="TIGR02937">
    <property type="entry name" value="sigma70-ECF"/>
    <property type="match status" value="1"/>
</dbReference>
<dbReference type="Pfam" id="PF08281">
    <property type="entry name" value="Sigma70_r4_2"/>
    <property type="match status" value="1"/>
</dbReference>
<protein>
    <submittedName>
        <fullName evidence="7">RNA polymerase sigma-70 factor (ECF subfamily)</fullName>
    </submittedName>
</protein>
<dbReference type="Pfam" id="PF04542">
    <property type="entry name" value="Sigma70_r2"/>
    <property type="match status" value="1"/>
</dbReference>
<dbReference type="InterPro" id="IPR036388">
    <property type="entry name" value="WH-like_DNA-bd_sf"/>
</dbReference>
<dbReference type="PANTHER" id="PTHR43133">
    <property type="entry name" value="RNA POLYMERASE ECF-TYPE SIGMA FACTO"/>
    <property type="match status" value="1"/>
</dbReference>
<evidence type="ECO:0000256" key="2">
    <source>
        <dbReference type="ARBA" id="ARBA00023015"/>
    </source>
</evidence>
<evidence type="ECO:0000313" key="8">
    <source>
        <dbReference type="Proteomes" id="UP000536179"/>
    </source>
</evidence>
<dbReference type="Gene3D" id="1.10.10.10">
    <property type="entry name" value="Winged helix-like DNA-binding domain superfamily/Winged helix DNA-binding domain"/>
    <property type="match status" value="1"/>
</dbReference>
<comment type="similarity">
    <text evidence="1">Belongs to the sigma-70 factor family. ECF subfamily.</text>
</comment>
<keyword evidence="2" id="KW-0805">Transcription regulation</keyword>
<evidence type="ECO:0000259" key="5">
    <source>
        <dbReference type="Pfam" id="PF04542"/>
    </source>
</evidence>
<dbReference type="InterPro" id="IPR014284">
    <property type="entry name" value="RNA_pol_sigma-70_dom"/>
</dbReference>
<evidence type="ECO:0000259" key="6">
    <source>
        <dbReference type="Pfam" id="PF08281"/>
    </source>
</evidence>